<name>A0AAD8LYA2_9APIA</name>
<dbReference type="EMBL" id="JAUIZM010000014">
    <property type="protein sequence ID" value="KAK1352967.1"/>
    <property type="molecule type" value="Genomic_DNA"/>
</dbReference>
<dbReference type="Gene3D" id="3.40.30.10">
    <property type="entry name" value="Glutaredoxin"/>
    <property type="match status" value="1"/>
</dbReference>
<dbReference type="InterPro" id="IPR052259">
    <property type="entry name" value="Nucleoredoxin-like"/>
</dbReference>
<evidence type="ECO:0000313" key="3">
    <source>
        <dbReference type="EMBL" id="KAK1352967.1"/>
    </source>
</evidence>
<evidence type="ECO:0000256" key="1">
    <source>
        <dbReference type="ARBA" id="ARBA00023002"/>
    </source>
</evidence>
<sequence length="562" mass="64899">MPRFEDVGEKEEEDFKNLGCGIWSIKPVALNVSPGDETFQERFGDKYVCIFLLPMSARHTESSFRDAMVLRDVYEHIQSAGGKFEVICVPTHAQPQLDCDVYSDDYYNPRAHQIQLDLCTPFPHIPTTNKVCLERIARTIGLPEETTYVIIGPSKVRRVVSVFDNDFLHWYGAEAFPFTPQKIQQLECQDKALLRGKHDLTTLLSTPDRDFVISNDYTQVPISDLQQKTVCLLFYDDTLECKKCTEELKKVYEARKDFEVVVVFALNFGHDTSHLVGSNGNFRSELKFWKAFSNMPWLALPFDDPKHRQLWRIFNRTKIYNDSYEPKLIIIYSKGKYFDGTIFQVLKKTRFENYPFMGKETVRTAVAVRGTKLSSVLGRDVELLRTTSIYDDVGWEHDGDGQEKYTISKLFGAPVVFLFMAVPGFSEFLSELKFYQLSECQTIGRFEVVYISTTKYSSSVHPYMLVSPSTESKKKHLFPLFTHFFKGEMTQDAEEEKFTLALVTFGPFGHFYKQGIISSTSSEDAYQLFVDTFPFMNDKDKEYYRSRHAKLKGRSQMDLLDG</sequence>
<organism evidence="3 4">
    <name type="scientific">Heracleum sosnowskyi</name>
    <dbReference type="NCBI Taxonomy" id="360622"/>
    <lineage>
        <taxon>Eukaryota</taxon>
        <taxon>Viridiplantae</taxon>
        <taxon>Streptophyta</taxon>
        <taxon>Embryophyta</taxon>
        <taxon>Tracheophyta</taxon>
        <taxon>Spermatophyta</taxon>
        <taxon>Magnoliopsida</taxon>
        <taxon>eudicotyledons</taxon>
        <taxon>Gunneridae</taxon>
        <taxon>Pentapetalae</taxon>
        <taxon>asterids</taxon>
        <taxon>campanulids</taxon>
        <taxon>Apiales</taxon>
        <taxon>Apiaceae</taxon>
        <taxon>Apioideae</taxon>
        <taxon>apioid superclade</taxon>
        <taxon>Tordylieae</taxon>
        <taxon>Tordyliinae</taxon>
        <taxon>Heracleum</taxon>
    </lineage>
</organism>
<accession>A0AAD8LYA2</accession>
<evidence type="ECO:0008006" key="5">
    <source>
        <dbReference type="Google" id="ProtNLM"/>
    </source>
</evidence>
<keyword evidence="1" id="KW-0560">Oxidoreductase</keyword>
<keyword evidence="2" id="KW-0520">NAD</keyword>
<dbReference type="Proteomes" id="UP001237642">
    <property type="component" value="Unassembled WGS sequence"/>
</dbReference>
<dbReference type="GO" id="GO:0016491">
    <property type="term" value="F:oxidoreductase activity"/>
    <property type="evidence" value="ECO:0007669"/>
    <property type="project" value="UniProtKB-KW"/>
</dbReference>
<dbReference type="SUPFAM" id="SSF52833">
    <property type="entry name" value="Thioredoxin-like"/>
    <property type="match status" value="1"/>
</dbReference>
<dbReference type="PANTHER" id="PTHR13871:SF96">
    <property type="entry name" value="THIOREDOXIN DOMAIN-CONTAINING PROTEIN"/>
    <property type="match status" value="1"/>
</dbReference>
<reference evidence="3" key="1">
    <citation type="submission" date="2023-02" db="EMBL/GenBank/DDBJ databases">
        <title>Genome of toxic invasive species Heracleum sosnowskyi carries increased number of genes despite the absence of recent whole-genome duplications.</title>
        <authorList>
            <person name="Schelkunov M."/>
            <person name="Shtratnikova V."/>
            <person name="Makarenko M."/>
            <person name="Klepikova A."/>
            <person name="Omelchenko D."/>
            <person name="Novikova G."/>
            <person name="Obukhova E."/>
            <person name="Bogdanov V."/>
            <person name="Penin A."/>
            <person name="Logacheva M."/>
        </authorList>
    </citation>
    <scope>NUCLEOTIDE SEQUENCE</scope>
    <source>
        <strain evidence="3">Hsosn_3</strain>
        <tissue evidence="3">Leaf</tissue>
    </source>
</reference>
<keyword evidence="4" id="KW-1185">Reference proteome</keyword>
<dbReference type="PANTHER" id="PTHR13871">
    <property type="entry name" value="THIOREDOXIN"/>
    <property type="match status" value="1"/>
</dbReference>
<evidence type="ECO:0000256" key="2">
    <source>
        <dbReference type="ARBA" id="ARBA00023027"/>
    </source>
</evidence>
<comment type="caution">
    <text evidence="3">The sequence shown here is derived from an EMBL/GenBank/DDBJ whole genome shotgun (WGS) entry which is preliminary data.</text>
</comment>
<proteinExistence type="predicted"/>
<evidence type="ECO:0000313" key="4">
    <source>
        <dbReference type="Proteomes" id="UP001237642"/>
    </source>
</evidence>
<dbReference type="AlphaFoldDB" id="A0AAD8LYA2"/>
<gene>
    <name evidence="3" type="ORF">POM88_052805</name>
</gene>
<protein>
    <recommendedName>
        <fullName evidence="5">Thioredoxin domain-containing protein</fullName>
    </recommendedName>
</protein>
<dbReference type="InterPro" id="IPR036249">
    <property type="entry name" value="Thioredoxin-like_sf"/>
</dbReference>
<reference evidence="3" key="2">
    <citation type="submission" date="2023-05" db="EMBL/GenBank/DDBJ databases">
        <authorList>
            <person name="Schelkunov M.I."/>
        </authorList>
    </citation>
    <scope>NUCLEOTIDE SEQUENCE</scope>
    <source>
        <strain evidence="3">Hsosn_3</strain>
        <tissue evidence="3">Leaf</tissue>
    </source>
</reference>